<feature type="region of interest" description="Disordered" evidence="1">
    <location>
        <begin position="87"/>
        <end position="109"/>
    </location>
</feature>
<dbReference type="InterPro" id="IPR046522">
    <property type="entry name" value="DUF6699"/>
</dbReference>
<evidence type="ECO:0000313" key="4">
    <source>
        <dbReference type="Proteomes" id="UP000683000"/>
    </source>
</evidence>
<protein>
    <recommendedName>
        <fullName evidence="2">DUF6699 domain-containing protein</fullName>
    </recommendedName>
</protein>
<accession>A0A8I2YC46</accession>
<evidence type="ECO:0000313" key="3">
    <source>
        <dbReference type="EMBL" id="KAG6369184.1"/>
    </source>
</evidence>
<comment type="caution">
    <text evidence="3">The sequence shown here is derived from an EMBL/GenBank/DDBJ whole genome shotgun (WGS) entry which is preliminary data.</text>
</comment>
<evidence type="ECO:0000259" key="2">
    <source>
        <dbReference type="Pfam" id="PF20415"/>
    </source>
</evidence>
<feature type="domain" description="DUF6699" evidence="2">
    <location>
        <begin position="247"/>
        <end position="384"/>
    </location>
</feature>
<keyword evidence="4" id="KW-1185">Reference proteome</keyword>
<reference evidence="3" key="1">
    <citation type="submission" date="2021-03" db="EMBL/GenBank/DDBJ databases">
        <title>Evolutionary innovations through gain and loss of genes in the ectomycorrhizal Boletales.</title>
        <authorList>
            <person name="Wu G."/>
            <person name="Miyauchi S."/>
            <person name="Morin E."/>
            <person name="Yang Z.-L."/>
            <person name="Xu J."/>
            <person name="Martin F.M."/>
        </authorList>
    </citation>
    <scope>NUCLEOTIDE SEQUENCE</scope>
    <source>
        <strain evidence="3">BR01</strain>
    </source>
</reference>
<dbReference type="OrthoDB" id="3241567at2759"/>
<sequence>MPPDFSLREHFWRDVTLAAGPRDLDPRAIRDACRRYDAQLPPRRNTGSFSEHSAFAPVFSRSTSNLRPSWGCLSAARPIFVGPRRFLRRRKTRPEPRDPDNFPGGGNPGIEANTGNVYLRVACAVAPLTFCSQMPDQPPNPPPPPVSNDVSPWYRPPQLPPWAPHHYVWVFPTGQLAWSPHPQPTPSIPHPLSPWSAITLTGGHPLPGTMPQWAPGTWPPLDWARDVPIRLSPHIIPNPNNAHLPMIGWNVTKHPSMAKRLTPNHVIVDMSSIWGDSVTHTKANTIVVTCDVGHMSTLWGPIVIDQSEPVTLRDLFEAIYEYFQIPLTYPEVQYVCGLHPSNLRRLTDAYYERCRGSVALPGWEARQGLKRADVLGDRKYWWGVWISSRRGVWWLNLGLMNQAHCP</sequence>
<gene>
    <name evidence="3" type="ORF">JVT61DRAFT_1342</name>
</gene>
<organism evidence="3 4">
    <name type="scientific">Boletus reticuloceps</name>
    <dbReference type="NCBI Taxonomy" id="495285"/>
    <lineage>
        <taxon>Eukaryota</taxon>
        <taxon>Fungi</taxon>
        <taxon>Dikarya</taxon>
        <taxon>Basidiomycota</taxon>
        <taxon>Agaricomycotina</taxon>
        <taxon>Agaricomycetes</taxon>
        <taxon>Agaricomycetidae</taxon>
        <taxon>Boletales</taxon>
        <taxon>Boletineae</taxon>
        <taxon>Boletaceae</taxon>
        <taxon>Boletoideae</taxon>
        <taxon>Boletus</taxon>
    </lineage>
</organism>
<evidence type="ECO:0000256" key="1">
    <source>
        <dbReference type="SAM" id="MobiDB-lite"/>
    </source>
</evidence>
<name>A0A8I2YC46_9AGAM</name>
<dbReference type="EMBL" id="JAGFBS010000100">
    <property type="protein sequence ID" value="KAG6369184.1"/>
    <property type="molecule type" value="Genomic_DNA"/>
</dbReference>
<dbReference type="Proteomes" id="UP000683000">
    <property type="component" value="Unassembled WGS sequence"/>
</dbReference>
<dbReference type="Pfam" id="PF20415">
    <property type="entry name" value="DUF6699"/>
    <property type="match status" value="1"/>
</dbReference>
<dbReference type="AlphaFoldDB" id="A0A8I2YC46"/>
<proteinExistence type="predicted"/>